<comment type="caution">
    <text evidence="1">The sequence shown here is derived from an EMBL/GenBank/DDBJ whole genome shotgun (WGS) entry which is preliminary data.</text>
</comment>
<accession>A0A9K3PDV0</accession>
<protein>
    <submittedName>
        <fullName evidence="1">Uncharacterized protein</fullName>
    </submittedName>
</protein>
<organism evidence="1 2">
    <name type="scientific">Nitzschia inconspicua</name>
    <dbReference type="NCBI Taxonomy" id="303405"/>
    <lineage>
        <taxon>Eukaryota</taxon>
        <taxon>Sar</taxon>
        <taxon>Stramenopiles</taxon>
        <taxon>Ochrophyta</taxon>
        <taxon>Bacillariophyta</taxon>
        <taxon>Bacillariophyceae</taxon>
        <taxon>Bacillariophycidae</taxon>
        <taxon>Bacillariales</taxon>
        <taxon>Bacillariaceae</taxon>
        <taxon>Nitzschia</taxon>
    </lineage>
</organism>
<reference evidence="1" key="2">
    <citation type="submission" date="2021-04" db="EMBL/GenBank/DDBJ databases">
        <authorList>
            <person name="Podell S."/>
        </authorList>
    </citation>
    <scope>NUCLEOTIDE SEQUENCE</scope>
    <source>
        <strain evidence="1">Hildebrandi</strain>
    </source>
</reference>
<name>A0A9K3PDV0_9STRA</name>
<evidence type="ECO:0000313" key="1">
    <source>
        <dbReference type="EMBL" id="KAG7343375.1"/>
    </source>
</evidence>
<dbReference type="Proteomes" id="UP000693970">
    <property type="component" value="Unassembled WGS sequence"/>
</dbReference>
<dbReference type="EMBL" id="JAGRRH010000024">
    <property type="protein sequence ID" value="KAG7343375.1"/>
    <property type="molecule type" value="Genomic_DNA"/>
</dbReference>
<evidence type="ECO:0000313" key="2">
    <source>
        <dbReference type="Proteomes" id="UP000693970"/>
    </source>
</evidence>
<dbReference type="OrthoDB" id="51535at2759"/>
<sequence length="737" mass="83154">MSDRRFKSDEDLADWLIKMLGWNEDEEELNEKEMKVVMTAASLMRANMYERPSAFWGETSDAFQRIGVQRTFANSLASALDTSKRQKVEDDGPRHTLVPFEIGNGKSKLPLGDVAKTFGGVHDREKSIQETRDGLKKLAGLRFKAGLDKKNVPLLGVTATSESGKTEFLRYIFNNFCSYVRDKSEDSIADQVLNDINSASPEGADKFDKVVVLFASFNQKSPYSESQENRVIIKTTVERLLRSYNGNIKMSSDGRDSWKGQRFNRSSLDGICDLFPKNTAFIFCIDEVSKVKTEGLEDYQDLMNQLLAFSQTELEEGRFVAIVATSLSVFDLGEMVLEQSGRSLWPIRFPTRKPKLEEQARKWIKVNTNVGKDDSQSAAPATEFYLDVTMNVLQSESSIQVWKEITQISKIETRVKPFNKAYSTHDHVSADEIFLLAARGALERPYYESLKSIKEKATTVADSLHGIIDLQQQQVDENVITDWDNAMGAVLLPAWRILQLPFPQKGKLFKAVENWVISETHKLFFTYGPEETVKKWELATMAALEIRKAMFQVVAGGVTPSLRQVYEGLGVHHNLSDDVLKKKALTTAAVEQFCELPTATDAKDKKKGHPCFYYSKLENEPGVEGVFHGGFSSLSIFFQMKLYSPLTTPLQIKDWLVSASKRAKELGYSDKKFLVQLFVSGEIDANVEDYMTEWPSNSMVLGTVALRNLFKPFGSGLIQGILDQKKQKQGEGKYYRS</sequence>
<proteinExistence type="predicted"/>
<reference evidence="1" key="1">
    <citation type="journal article" date="2021" name="Sci. Rep.">
        <title>Diploid genomic architecture of Nitzschia inconspicua, an elite biomass production diatom.</title>
        <authorList>
            <person name="Oliver A."/>
            <person name="Podell S."/>
            <person name="Pinowska A."/>
            <person name="Traller J.C."/>
            <person name="Smith S.R."/>
            <person name="McClure R."/>
            <person name="Beliaev A."/>
            <person name="Bohutskyi P."/>
            <person name="Hill E.A."/>
            <person name="Rabines A."/>
            <person name="Zheng H."/>
            <person name="Allen L.Z."/>
            <person name="Kuo A."/>
            <person name="Grigoriev I.V."/>
            <person name="Allen A.E."/>
            <person name="Hazlebeck D."/>
            <person name="Allen E.E."/>
        </authorList>
    </citation>
    <scope>NUCLEOTIDE SEQUENCE</scope>
    <source>
        <strain evidence="1">Hildebrandi</strain>
    </source>
</reference>
<keyword evidence="2" id="KW-1185">Reference proteome</keyword>
<dbReference type="AlphaFoldDB" id="A0A9K3PDV0"/>
<gene>
    <name evidence="1" type="ORF">IV203_021320</name>
</gene>